<sequence>MVATNTNYDRKSEVKAFDDTKGVKGLVDAGITEVHRIFHHPPESDVHYQINNSGSDSEATQFSISVIDLQGLDRLDSPTKRKEIVAKVGEASETWGFFQIVNHGIPVEVLEEIKDGVRGLFELAIPVVYNSNFDLYSAPATNWRDTFLCYVAPNLTKRYHKTCIKDVLVEYSTQVMKLGKLLFELLSEALVPSHLKDIDCSDGLLILGHYYPACPQPELTMGTSKHTDNDFLTILLQ</sequence>
<accession>A0A540L1A4</accession>
<proteinExistence type="inferred from homology"/>
<evidence type="ECO:0000256" key="3">
    <source>
        <dbReference type="ARBA" id="ARBA00023002"/>
    </source>
</evidence>
<keyword evidence="3" id="KW-0560">Oxidoreductase</keyword>
<dbReference type="AlphaFoldDB" id="A0A540L1A4"/>
<feature type="domain" description="Isopenicillin N synthase-like Fe(2+) 2OG dioxygenase" evidence="5">
    <location>
        <begin position="207"/>
        <end position="237"/>
    </location>
</feature>
<keyword evidence="4" id="KW-0408">Iron</keyword>
<evidence type="ECO:0000256" key="2">
    <source>
        <dbReference type="ARBA" id="ARBA00022723"/>
    </source>
</evidence>
<evidence type="ECO:0000256" key="1">
    <source>
        <dbReference type="ARBA" id="ARBA00008056"/>
    </source>
</evidence>
<dbReference type="Gene3D" id="2.60.120.330">
    <property type="entry name" value="B-lactam Antibiotic, Isopenicillin N Synthase, Chain"/>
    <property type="match status" value="1"/>
</dbReference>
<dbReference type="PANTHER" id="PTHR10209:SF791">
    <property type="entry name" value="1-AMINOCYCLOPROPANE-1-CARBOXYLATE OXIDASE HOMOLOG 1"/>
    <property type="match status" value="1"/>
</dbReference>
<keyword evidence="8" id="KW-1185">Reference proteome</keyword>
<evidence type="ECO:0000259" key="5">
    <source>
        <dbReference type="Pfam" id="PF03171"/>
    </source>
</evidence>
<organism evidence="7 8">
    <name type="scientific">Malus baccata</name>
    <name type="common">Siberian crab apple</name>
    <name type="synonym">Pyrus baccata</name>
    <dbReference type="NCBI Taxonomy" id="106549"/>
    <lineage>
        <taxon>Eukaryota</taxon>
        <taxon>Viridiplantae</taxon>
        <taxon>Streptophyta</taxon>
        <taxon>Embryophyta</taxon>
        <taxon>Tracheophyta</taxon>
        <taxon>Spermatophyta</taxon>
        <taxon>Magnoliopsida</taxon>
        <taxon>eudicotyledons</taxon>
        <taxon>Gunneridae</taxon>
        <taxon>Pentapetalae</taxon>
        <taxon>rosids</taxon>
        <taxon>fabids</taxon>
        <taxon>Rosales</taxon>
        <taxon>Rosaceae</taxon>
        <taxon>Amygdaloideae</taxon>
        <taxon>Maleae</taxon>
        <taxon>Malus</taxon>
    </lineage>
</organism>
<reference evidence="7 8" key="1">
    <citation type="journal article" date="2019" name="G3 (Bethesda)">
        <title>Sequencing of a Wild Apple (Malus baccata) Genome Unravels the Differences Between Cultivated and Wild Apple Species Regarding Disease Resistance and Cold Tolerance.</title>
        <authorList>
            <person name="Chen X."/>
        </authorList>
    </citation>
    <scope>NUCLEOTIDE SEQUENCE [LARGE SCALE GENOMIC DNA]</scope>
    <source>
        <strain evidence="8">cv. Shandingzi</strain>
        <tissue evidence="7">Leaves</tissue>
    </source>
</reference>
<evidence type="ECO:0000313" key="7">
    <source>
        <dbReference type="EMBL" id="TQD80267.1"/>
    </source>
</evidence>
<dbReference type="GO" id="GO:0016491">
    <property type="term" value="F:oxidoreductase activity"/>
    <property type="evidence" value="ECO:0007669"/>
    <property type="project" value="UniProtKB-KW"/>
</dbReference>
<dbReference type="InterPro" id="IPR026992">
    <property type="entry name" value="DIOX_N"/>
</dbReference>
<gene>
    <name evidence="7" type="ORF">C1H46_034165</name>
</gene>
<evidence type="ECO:0000313" key="8">
    <source>
        <dbReference type="Proteomes" id="UP000315295"/>
    </source>
</evidence>
<dbReference type="Proteomes" id="UP000315295">
    <property type="component" value="Unassembled WGS sequence"/>
</dbReference>
<dbReference type="InterPro" id="IPR044861">
    <property type="entry name" value="IPNS-like_FE2OG_OXY"/>
</dbReference>
<comment type="caution">
    <text evidence="7">The sequence shown here is derived from an EMBL/GenBank/DDBJ whole genome shotgun (WGS) entry which is preliminary data.</text>
</comment>
<dbReference type="PANTHER" id="PTHR10209">
    <property type="entry name" value="OXIDOREDUCTASE, 2OG-FE II OXYGENASE FAMILY PROTEIN"/>
    <property type="match status" value="1"/>
</dbReference>
<name>A0A540L1A4_MALBA</name>
<protein>
    <submittedName>
        <fullName evidence="7">Uncharacterized protein</fullName>
    </submittedName>
</protein>
<comment type="similarity">
    <text evidence="1">Belongs to the iron/ascorbate-dependent oxidoreductase family.</text>
</comment>
<dbReference type="GO" id="GO:0046872">
    <property type="term" value="F:metal ion binding"/>
    <property type="evidence" value="ECO:0007669"/>
    <property type="project" value="UniProtKB-KW"/>
</dbReference>
<dbReference type="EMBL" id="VIEB01000816">
    <property type="protein sequence ID" value="TQD80267.1"/>
    <property type="molecule type" value="Genomic_DNA"/>
</dbReference>
<dbReference type="InterPro" id="IPR027443">
    <property type="entry name" value="IPNS-like_sf"/>
</dbReference>
<dbReference type="Pfam" id="PF03171">
    <property type="entry name" value="2OG-FeII_Oxy"/>
    <property type="match status" value="1"/>
</dbReference>
<evidence type="ECO:0000256" key="4">
    <source>
        <dbReference type="ARBA" id="ARBA00023004"/>
    </source>
</evidence>
<dbReference type="SUPFAM" id="SSF51197">
    <property type="entry name" value="Clavaminate synthase-like"/>
    <property type="match status" value="1"/>
</dbReference>
<dbReference type="Pfam" id="PF14226">
    <property type="entry name" value="DIOX_N"/>
    <property type="match status" value="1"/>
</dbReference>
<keyword evidence="2" id="KW-0479">Metal-binding</keyword>
<evidence type="ECO:0000259" key="6">
    <source>
        <dbReference type="Pfam" id="PF14226"/>
    </source>
</evidence>
<feature type="domain" description="Non-haem dioxygenase N-terminal" evidence="6">
    <location>
        <begin position="64"/>
        <end position="123"/>
    </location>
</feature>